<evidence type="ECO:0000313" key="2">
    <source>
        <dbReference type="EMBL" id="ODV97871.1"/>
    </source>
</evidence>
<protein>
    <submittedName>
        <fullName evidence="2">Uncharacterized protein</fullName>
    </submittedName>
</protein>
<feature type="transmembrane region" description="Helical" evidence="1">
    <location>
        <begin position="12"/>
        <end position="36"/>
    </location>
</feature>
<name>A0A1E4U1J3_PACTA</name>
<accession>A0A1E4U1J3</accession>
<reference evidence="3" key="1">
    <citation type="submission" date="2016-05" db="EMBL/GenBank/DDBJ databases">
        <title>Comparative genomics of biotechnologically important yeasts.</title>
        <authorList>
            <consortium name="DOE Joint Genome Institute"/>
            <person name="Riley R."/>
            <person name="Haridas S."/>
            <person name="Wolfe K.H."/>
            <person name="Lopes M.R."/>
            <person name="Hittinger C.T."/>
            <person name="Goker M."/>
            <person name="Salamov A."/>
            <person name="Wisecaver J."/>
            <person name="Long T.M."/>
            <person name="Aerts A.L."/>
            <person name="Barry K."/>
            <person name="Choi C."/>
            <person name="Clum A."/>
            <person name="Coughlan A.Y."/>
            <person name="Deshpande S."/>
            <person name="Douglass A.P."/>
            <person name="Hanson S.J."/>
            <person name="Klenk H.-P."/>
            <person name="Labutti K."/>
            <person name="Lapidus A."/>
            <person name="Lindquist E."/>
            <person name="Lipzen A."/>
            <person name="Meier-Kolthoff J.P."/>
            <person name="Ohm R.A."/>
            <person name="Otillar R.P."/>
            <person name="Pangilinan J."/>
            <person name="Peng Y."/>
            <person name="Rokas A."/>
            <person name="Rosa C.A."/>
            <person name="Scheuner C."/>
            <person name="Sibirny A.A."/>
            <person name="Slot J.C."/>
            <person name="Stielow J.B."/>
            <person name="Sun H."/>
            <person name="Kurtzman C.P."/>
            <person name="Blackwell M."/>
            <person name="Grigoriev I.V."/>
            <person name="Jeffries T.W."/>
        </authorList>
    </citation>
    <scope>NUCLEOTIDE SEQUENCE [LARGE SCALE GENOMIC DNA]</scope>
    <source>
        <strain evidence="3">NRRL Y-2460</strain>
    </source>
</reference>
<evidence type="ECO:0000313" key="3">
    <source>
        <dbReference type="Proteomes" id="UP000094236"/>
    </source>
</evidence>
<keyword evidence="1" id="KW-0472">Membrane</keyword>
<evidence type="ECO:0000256" key="1">
    <source>
        <dbReference type="SAM" id="Phobius"/>
    </source>
</evidence>
<keyword evidence="1" id="KW-0812">Transmembrane</keyword>
<dbReference type="AlphaFoldDB" id="A0A1E4U1J3"/>
<dbReference type="Proteomes" id="UP000094236">
    <property type="component" value="Unassembled WGS sequence"/>
</dbReference>
<proteinExistence type="predicted"/>
<keyword evidence="1" id="KW-1133">Transmembrane helix</keyword>
<dbReference type="EMBL" id="KV454011">
    <property type="protein sequence ID" value="ODV97871.1"/>
    <property type="molecule type" value="Genomic_DNA"/>
</dbReference>
<keyword evidence="3" id="KW-1185">Reference proteome</keyword>
<organism evidence="2 3">
    <name type="scientific">Pachysolen tannophilus NRRL Y-2460</name>
    <dbReference type="NCBI Taxonomy" id="669874"/>
    <lineage>
        <taxon>Eukaryota</taxon>
        <taxon>Fungi</taxon>
        <taxon>Dikarya</taxon>
        <taxon>Ascomycota</taxon>
        <taxon>Saccharomycotina</taxon>
        <taxon>Pichiomycetes</taxon>
        <taxon>Pachysolenaceae</taxon>
        <taxon>Pachysolen</taxon>
    </lineage>
</organism>
<dbReference type="OrthoDB" id="4103527at2759"/>
<gene>
    <name evidence="2" type="ORF">PACTADRAFT_31298</name>
</gene>
<feature type="transmembrane region" description="Helical" evidence="1">
    <location>
        <begin position="42"/>
        <end position="65"/>
    </location>
</feature>
<sequence length="195" mass="23020">MGFKYLIPKSSKILFIGEILVLTALQWKFTVFPFWFQNNNYSVSSIFLIIFIVLSNVFIIFLWAINYLSFIDNSTPILDEVIIREYLELRPSRDLDPAVSRRKWEKIAQSATLSVTKSLDLTPKDYSYSHLDCKNRFREIIRKFDNKLSGPYVTKNLNEIRGFDKVLMVALNMWKDDTEAKFEKLNKDFDKYVSK</sequence>